<feature type="signal peptide" evidence="1">
    <location>
        <begin position="1"/>
        <end position="25"/>
    </location>
</feature>
<dbReference type="STRING" id="1777144.AWB83_00093"/>
<evidence type="ECO:0000313" key="2">
    <source>
        <dbReference type="EMBL" id="SAK39540.1"/>
    </source>
</evidence>
<feature type="chain" id="PRO_5007618895" description="Integrating conjugative element protein" evidence="1">
    <location>
        <begin position="26"/>
        <end position="177"/>
    </location>
</feature>
<gene>
    <name evidence="2" type="ORF">AWB83_00093</name>
</gene>
<proteinExistence type="predicted"/>
<accession>A0A157Z1U0</accession>
<dbReference type="Pfam" id="PF11072">
    <property type="entry name" value="DUF2859"/>
    <property type="match status" value="1"/>
</dbReference>
<protein>
    <recommendedName>
        <fullName evidence="4">Integrating conjugative element protein</fullName>
    </recommendedName>
</protein>
<keyword evidence="1" id="KW-0732">Signal</keyword>
<evidence type="ECO:0008006" key="4">
    <source>
        <dbReference type="Google" id="ProtNLM"/>
    </source>
</evidence>
<name>A0A157Z1U0_9BURK</name>
<dbReference type="NCBIfam" id="TIGR03765">
    <property type="entry name" value="ICE_PFL_4695"/>
    <property type="match status" value="1"/>
</dbReference>
<comment type="caution">
    <text evidence="2">The sequence shown here is derived from an EMBL/GenBank/DDBJ whole genome shotgun (WGS) entry which is preliminary data.</text>
</comment>
<dbReference type="AlphaFoldDB" id="A0A157Z1U0"/>
<sequence>MTSPMTSSRCYVCIALLGLVRVASAQTLIVVGNDGGASALPYYRALNLLPDTPVAANPAVRAAPHAPYREADLLPVRSARLTPGRVTPRTLQAPGLSSFFLIGDDQPSRAWLHARADTLRALGAVGLVVNVGSADALAALRRDAPGLTLVPASGDDIAVRLSLSHYPVLVTATGIEQ</sequence>
<dbReference type="EMBL" id="FCOB02000001">
    <property type="protein sequence ID" value="SAK39540.1"/>
    <property type="molecule type" value="Genomic_DNA"/>
</dbReference>
<evidence type="ECO:0000313" key="3">
    <source>
        <dbReference type="Proteomes" id="UP000054978"/>
    </source>
</evidence>
<keyword evidence="3" id="KW-1185">Reference proteome</keyword>
<dbReference type="InterPro" id="IPR021300">
    <property type="entry name" value="Integr_conj_element_PFL4695"/>
</dbReference>
<organism evidence="2 3">
    <name type="scientific">Caballeronia ptereochthonis</name>
    <dbReference type="NCBI Taxonomy" id="1777144"/>
    <lineage>
        <taxon>Bacteria</taxon>
        <taxon>Pseudomonadati</taxon>
        <taxon>Pseudomonadota</taxon>
        <taxon>Betaproteobacteria</taxon>
        <taxon>Burkholderiales</taxon>
        <taxon>Burkholderiaceae</taxon>
        <taxon>Caballeronia</taxon>
    </lineage>
</organism>
<dbReference type="Proteomes" id="UP000054978">
    <property type="component" value="Unassembled WGS sequence"/>
</dbReference>
<evidence type="ECO:0000256" key="1">
    <source>
        <dbReference type="SAM" id="SignalP"/>
    </source>
</evidence>
<reference evidence="2" key="1">
    <citation type="submission" date="2016-01" db="EMBL/GenBank/DDBJ databases">
        <authorList>
            <person name="Peeters C."/>
        </authorList>
    </citation>
    <scope>NUCLEOTIDE SEQUENCE [LARGE SCALE GENOMIC DNA]</scope>
    <source>
        <strain evidence="2">LMG 29326</strain>
    </source>
</reference>